<dbReference type="InterPro" id="IPR006225">
    <property type="entry name" value="PsdUridine_synth_RluC/D"/>
</dbReference>
<keyword evidence="4" id="KW-0694">RNA-binding</keyword>
<feature type="domain" description="RNA-binding S4" evidence="6">
    <location>
        <begin position="15"/>
        <end position="79"/>
    </location>
</feature>
<dbReference type="EC" id="5.4.99.-" evidence="5"/>
<dbReference type="PANTHER" id="PTHR21600:SF44">
    <property type="entry name" value="RIBOSOMAL LARGE SUBUNIT PSEUDOURIDINE SYNTHASE D"/>
    <property type="match status" value="1"/>
</dbReference>
<dbReference type="NCBIfam" id="TIGR00005">
    <property type="entry name" value="rluA_subfam"/>
    <property type="match status" value="1"/>
</dbReference>
<accession>A0A956LY67</accession>
<dbReference type="PROSITE" id="PS50889">
    <property type="entry name" value="S4"/>
    <property type="match status" value="1"/>
</dbReference>
<evidence type="ECO:0000256" key="3">
    <source>
        <dbReference type="PIRSR" id="PIRSR606225-1"/>
    </source>
</evidence>
<dbReference type="GO" id="GO:0000455">
    <property type="term" value="P:enzyme-directed rRNA pseudouridine synthesis"/>
    <property type="evidence" value="ECO:0007669"/>
    <property type="project" value="TreeGrafter"/>
</dbReference>
<comment type="similarity">
    <text evidence="1 5">Belongs to the pseudouridine synthase RluA family.</text>
</comment>
<evidence type="ECO:0000259" key="6">
    <source>
        <dbReference type="SMART" id="SM00363"/>
    </source>
</evidence>
<dbReference type="AlphaFoldDB" id="A0A956LY67"/>
<evidence type="ECO:0000313" key="7">
    <source>
        <dbReference type="EMBL" id="MCA9726261.1"/>
    </source>
</evidence>
<dbReference type="GO" id="GO:0003723">
    <property type="term" value="F:RNA binding"/>
    <property type="evidence" value="ECO:0007669"/>
    <property type="project" value="UniProtKB-KW"/>
</dbReference>
<dbReference type="SMART" id="SM00363">
    <property type="entry name" value="S4"/>
    <property type="match status" value="1"/>
</dbReference>
<dbReference type="PROSITE" id="PS01129">
    <property type="entry name" value="PSI_RLU"/>
    <property type="match status" value="1"/>
</dbReference>
<comment type="function">
    <text evidence="5">Responsible for synthesis of pseudouridine from uracil.</text>
</comment>
<gene>
    <name evidence="7" type="ORF">KC729_01155</name>
</gene>
<evidence type="ECO:0000256" key="2">
    <source>
        <dbReference type="ARBA" id="ARBA00023235"/>
    </source>
</evidence>
<dbReference type="InterPro" id="IPR006145">
    <property type="entry name" value="PsdUridine_synth_RsuA/RluA"/>
</dbReference>
<keyword evidence="2 5" id="KW-0413">Isomerase</keyword>
<reference evidence="7" key="1">
    <citation type="submission" date="2020-04" db="EMBL/GenBank/DDBJ databases">
        <authorList>
            <person name="Zhang T."/>
        </authorList>
    </citation>
    <scope>NUCLEOTIDE SEQUENCE</scope>
    <source>
        <strain evidence="7">HKST-UBA01</strain>
    </source>
</reference>
<sequence>MEERAFSVDPEQAGERLDLFVSGRFPDRSRSQIQRWIREERIRVDGIVRPARHRVEAGETVLVSVPAPESPTLAPLDIPLPIVYEDEALGVVDKPSGLQVHPGAGPARPTLVQALLAQWPGWEAPGPPERPGVVHRLDRETSGLLVVAKTAHAYLNLSRQIRERQVKRRYLALVWGSPDGPEGVVDAPLGRDPRDRRRIAVRRDGRFARTHWRVLRRFEHFTVVELVLETGRTHQIRVHCELLGHPVVGDPTYGHDATWLERVPQPERPLARAVSSRLKRQALHAYHLAFKHPSDDSPCRFESPLPADMDAVVGRLWKQEGTG</sequence>
<dbReference type="InterPro" id="IPR006224">
    <property type="entry name" value="PsdUridine_synth_RluA-like_CS"/>
</dbReference>
<organism evidence="7 8">
    <name type="scientific">Eiseniibacteriota bacterium</name>
    <dbReference type="NCBI Taxonomy" id="2212470"/>
    <lineage>
        <taxon>Bacteria</taxon>
        <taxon>Candidatus Eiseniibacteriota</taxon>
    </lineage>
</organism>
<dbReference type="CDD" id="cd00165">
    <property type="entry name" value="S4"/>
    <property type="match status" value="1"/>
</dbReference>
<evidence type="ECO:0000256" key="5">
    <source>
        <dbReference type="RuleBase" id="RU362028"/>
    </source>
</evidence>
<reference evidence="7" key="2">
    <citation type="journal article" date="2021" name="Microbiome">
        <title>Successional dynamics and alternative stable states in a saline activated sludge microbial community over 9 years.</title>
        <authorList>
            <person name="Wang Y."/>
            <person name="Ye J."/>
            <person name="Ju F."/>
            <person name="Liu L."/>
            <person name="Boyd J.A."/>
            <person name="Deng Y."/>
            <person name="Parks D.H."/>
            <person name="Jiang X."/>
            <person name="Yin X."/>
            <person name="Woodcroft B.J."/>
            <person name="Tyson G.W."/>
            <person name="Hugenholtz P."/>
            <person name="Polz M.F."/>
            <person name="Zhang T."/>
        </authorList>
    </citation>
    <scope>NUCLEOTIDE SEQUENCE</scope>
    <source>
        <strain evidence="7">HKST-UBA01</strain>
    </source>
</reference>
<dbReference type="GO" id="GO:0120159">
    <property type="term" value="F:rRNA pseudouridine synthase activity"/>
    <property type="evidence" value="ECO:0007669"/>
    <property type="project" value="UniProtKB-ARBA"/>
</dbReference>
<dbReference type="EMBL" id="JAGQHR010000014">
    <property type="protein sequence ID" value="MCA9726261.1"/>
    <property type="molecule type" value="Genomic_DNA"/>
</dbReference>
<comment type="catalytic activity">
    <reaction evidence="5">
        <text>a uridine in RNA = a pseudouridine in RNA</text>
        <dbReference type="Rhea" id="RHEA:48348"/>
        <dbReference type="Rhea" id="RHEA-COMP:12068"/>
        <dbReference type="Rhea" id="RHEA-COMP:12069"/>
        <dbReference type="ChEBI" id="CHEBI:65314"/>
        <dbReference type="ChEBI" id="CHEBI:65315"/>
    </reaction>
</comment>
<dbReference type="InterPro" id="IPR020103">
    <property type="entry name" value="PsdUridine_synth_cat_dom_sf"/>
</dbReference>
<dbReference type="InterPro" id="IPR036986">
    <property type="entry name" value="S4_RNA-bd_sf"/>
</dbReference>
<dbReference type="Proteomes" id="UP000697710">
    <property type="component" value="Unassembled WGS sequence"/>
</dbReference>
<evidence type="ECO:0000313" key="8">
    <source>
        <dbReference type="Proteomes" id="UP000697710"/>
    </source>
</evidence>
<dbReference type="SUPFAM" id="SSF55174">
    <property type="entry name" value="Alpha-L RNA-binding motif"/>
    <property type="match status" value="1"/>
</dbReference>
<dbReference type="CDD" id="cd02869">
    <property type="entry name" value="PseudoU_synth_RluA_like"/>
    <property type="match status" value="1"/>
</dbReference>
<feature type="active site" evidence="3">
    <location>
        <position position="138"/>
    </location>
</feature>
<dbReference type="InterPro" id="IPR050188">
    <property type="entry name" value="RluA_PseudoU_synthase"/>
</dbReference>
<dbReference type="PANTHER" id="PTHR21600">
    <property type="entry name" value="MITOCHONDRIAL RNA PSEUDOURIDINE SYNTHASE"/>
    <property type="match status" value="1"/>
</dbReference>
<dbReference type="Pfam" id="PF00849">
    <property type="entry name" value="PseudoU_synth_2"/>
    <property type="match status" value="1"/>
</dbReference>
<protein>
    <recommendedName>
        <fullName evidence="5">Pseudouridine synthase</fullName>
        <ecNumber evidence="5">5.4.99.-</ecNumber>
    </recommendedName>
</protein>
<dbReference type="Pfam" id="PF01479">
    <property type="entry name" value="S4"/>
    <property type="match status" value="1"/>
</dbReference>
<evidence type="ECO:0000256" key="1">
    <source>
        <dbReference type="ARBA" id="ARBA00010876"/>
    </source>
</evidence>
<name>A0A956LY67_UNCEI</name>
<evidence type="ECO:0000256" key="4">
    <source>
        <dbReference type="PROSITE-ProRule" id="PRU00182"/>
    </source>
</evidence>
<dbReference type="InterPro" id="IPR002942">
    <property type="entry name" value="S4_RNA-bd"/>
</dbReference>
<dbReference type="Gene3D" id="3.10.290.10">
    <property type="entry name" value="RNA-binding S4 domain"/>
    <property type="match status" value="1"/>
</dbReference>
<dbReference type="Gene3D" id="3.30.2350.10">
    <property type="entry name" value="Pseudouridine synthase"/>
    <property type="match status" value="1"/>
</dbReference>
<comment type="caution">
    <text evidence="7">The sequence shown here is derived from an EMBL/GenBank/DDBJ whole genome shotgun (WGS) entry which is preliminary data.</text>
</comment>
<proteinExistence type="inferred from homology"/>
<dbReference type="SUPFAM" id="SSF55120">
    <property type="entry name" value="Pseudouridine synthase"/>
    <property type="match status" value="1"/>
</dbReference>